<dbReference type="GO" id="GO:0005773">
    <property type="term" value="C:vacuole"/>
    <property type="evidence" value="ECO:0007669"/>
    <property type="project" value="UniProtKB-SubCell"/>
</dbReference>
<reference evidence="10" key="1">
    <citation type="submission" date="2005-03" db="EMBL/GenBank/DDBJ databases">
        <title>Large-scale analysis of RIKEN Arabidopsis full-length (RAFL) cDNAs.</title>
        <authorList>
            <person name="Totoki Y."/>
            <person name="Seki M."/>
            <person name="Ishida J."/>
            <person name="Nakajima M."/>
            <person name="Enju A."/>
            <person name="Kamiya A."/>
            <person name="Narusaka M."/>
            <person name="Shin-i T."/>
            <person name="Nakagawa M."/>
            <person name="Sakamoto N."/>
            <person name="Oishi K."/>
            <person name="Kohara Y."/>
            <person name="Kobayashi M."/>
            <person name="Toyoda A."/>
            <person name="Sakaki Y."/>
            <person name="Sakurai T."/>
            <person name="Iida K."/>
            <person name="Akiyama K."/>
            <person name="Satou M."/>
            <person name="Toyoda T."/>
            <person name="Konagaya A."/>
            <person name="Carninci P."/>
            <person name="Kawai J."/>
            <person name="Hayashizaki Y."/>
            <person name="Shinozaki K."/>
        </authorList>
    </citation>
    <scope>NUCLEOTIDE SEQUENCE</scope>
</reference>
<protein>
    <submittedName>
        <fullName evidence="10">Uncharacterized protein At4g24690</fullName>
    </submittedName>
</protein>
<dbReference type="InterPro" id="IPR009060">
    <property type="entry name" value="UBA-like_sf"/>
</dbReference>
<evidence type="ECO:0000256" key="8">
    <source>
        <dbReference type="ARBA" id="ARBA00023006"/>
    </source>
</evidence>
<evidence type="ECO:0000256" key="2">
    <source>
        <dbReference type="ARBA" id="ARBA00022448"/>
    </source>
</evidence>
<sequence length="83" mass="9507">MLKELEEMGFKEIDLNKEILRDNEYNLEQSVDALCGVSEWDPILEELQEMGFCDDVTNKRLLKKNNGSIKGVVMDLLTGEKEA</sequence>
<feature type="domain" description="Nbr1-like C-terminal UBA" evidence="9">
    <location>
        <begin position="1"/>
        <end position="37"/>
    </location>
</feature>
<gene>
    <name evidence="10" type="ordered locus">At4g24690</name>
</gene>
<name>Q56Z87_ARATH</name>
<proteinExistence type="evidence at transcript level"/>
<evidence type="ECO:0000256" key="6">
    <source>
        <dbReference type="ARBA" id="ARBA00022833"/>
    </source>
</evidence>
<keyword evidence="5" id="KW-0863">Zinc-finger</keyword>
<evidence type="ECO:0000259" key="9">
    <source>
        <dbReference type="Pfam" id="PF24932"/>
    </source>
</evidence>
<keyword evidence="2" id="KW-0813">Transport</keyword>
<dbReference type="InterPro" id="IPR056893">
    <property type="entry name" value="UBA_Nbr1_C"/>
</dbReference>
<comment type="subcellular location">
    <subcellularLocation>
        <location evidence="1">Vacuole</location>
    </subcellularLocation>
</comment>
<organism evidence="10">
    <name type="scientific">Arabidopsis thaliana</name>
    <name type="common">Mouse-ear cress</name>
    <dbReference type="NCBI Taxonomy" id="3702"/>
    <lineage>
        <taxon>Eukaryota</taxon>
        <taxon>Viridiplantae</taxon>
        <taxon>Streptophyta</taxon>
        <taxon>Embryophyta</taxon>
        <taxon>Tracheophyta</taxon>
        <taxon>Spermatophyta</taxon>
        <taxon>Magnoliopsida</taxon>
        <taxon>eudicotyledons</taxon>
        <taxon>Gunneridae</taxon>
        <taxon>Pentapetalae</taxon>
        <taxon>rosids</taxon>
        <taxon>malvids</taxon>
        <taxon>Brassicales</taxon>
        <taxon>Brassicaceae</taxon>
        <taxon>Camelineae</taxon>
        <taxon>Arabidopsis</taxon>
    </lineage>
</organism>
<keyword evidence="3" id="KW-0926">Vacuole</keyword>
<dbReference type="CDD" id="cd14319">
    <property type="entry name" value="UBA_NBR1"/>
    <property type="match status" value="1"/>
</dbReference>
<evidence type="ECO:0000256" key="3">
    <source>
        <dbReference type="ARBA" id="ARBA00022554"/>
    </source>
</evidence>
<keyword evidence="4" id="KW-0479">Metal-binding</keyword>
<dbReference type="Pfam" id="PF24932">
    <property type="entry name" value="UBA_NBR1_C"/>
    <property type="match status" value="2"/>
</dbReference>
<keyword evidence="7" id="KW-0653">Protein transport</keyword>
<dbReference type="GO" id="GO:0008270">
    <property type="term" value="F:zinc ion binding"/>
    <property type="evidence" value="ECO:0007669"/>
    <property type="project" value="UniProtKB-KW"/>
</dbReference>
<dbReference type="SUPFAM" id="SSF46934">
    <property type="entry name" value="UBA-like"/>
    <property type="match status" value="2"/>
</dbReference>
<evidence type="ECO:0000256" key="7">
    <source>
        <dbReference type="ARBA" id="ARBA00022927"/>
    </source>
</evidence>
<dbReference type="FunFam" id="1.10.8.10:FF:000085">
    <property type="entry name" value="protein NBR1 homolog"/>
    <property type="match status" value="1"/>
</dbReference>
<evidence type="ECO:0000256" key="4">
    <source>
        <dbReference type="ARBA" id="ARBA00022723"/>
    </source>
</evidence>
<dbReference type="AlphaFoldDB" id="Q56Z87"/>
<dbReference type="PANTHER" id="PTHR20930">
    <property type="entry name" value="OVARIAN CARCINOMA ANTIGEN CA125-RELATED"/>
    <property type="match status" value="1"/>
</dbReference>
<evidence type="ECO:0000313" key="10">
    <source>
        <dbReference type="EMBL" id="BAD94926.1"/>
    </source>
</evidence>
<dbReference type="EMBL" id="AK221082">
    <property type="protein sequence ID" value="BAD94926.1"/>
    <property type="molecule type" value="mRNA"/>
</dbReference>
<accession>Q56Z87</accession>
<dbReference type="Gene3D" id="1.10.8.10">
    <property type="entry name" value="DNA helicase RuvA subunit, C-terminal domain"/>
    <property type="match status" value="2"/>
</dbReference>
<evidence type="ECO:0000256" key="5">
    <source>
        <dbReference type="ARBA" id="ARBA00022771"/>
    </source>
</evidence>
<feature type="domain" description="Nbr1-like C-terminal UBA" evidence="9">
    <location>
        <begin position="40"/>
        <end position="77"/>
    </location>
</feature>
<dbReference type="ExpressionAtlas" id="Q56Z87">
    <property type="expression patterns" value="baseline and differential"/>
</dbReference>
<keyword evidence="6" id="KW-0862">Zinc</keyword>
<keyword evidence="8" id="KW-0072">Autophagy</keyword>
<dbReference type="TAIR" id="AT4G24690"/>
<dbReference type="GO" id="GO:0006914">
    <property type="term" value="P:autophagy"/>
    <property type="evidence" value="ECO:0007669"/>
    <property type="project" value="UniProtKB-KW"/>
</dbReference>
<evidence type="ECO:0000256" key="1">
    <source>
        <dbReference type="ARBA" id="ARBA00004116"/>
    </source>
</evidence>
<dbReference type="PANTHER" id="PTHR20930:SF0">
    <property type="entry name" value="PROTEIN ILRUN"/>
    <property type="match status" value="1"/>
</dbReference>
<dbReference type="GO" id="GO:0015031">
    <property type="term" value="P:protein transport"/>
    <property type="evidence" value="ECO:0007669"/>
    <property type="project" value="UniProtKB-KW"/>
</dbReference>